<dbReference type="AlphaFoldDB" id="A0A645DBP9"/>
<feature type="domain" description="DUF5348" evidence="1">
    <location>
        <begin position="4"/>
        <end position="72"/>
    </location>
</feature>
<dbReference type="EMBL" id="VSSQ01034484">
    <property type="protein sequence ID" value="MPM86448.1"/>
    <property type="molecule type" value="Genomic_DNA"/>
</dbReference>
<reference evidence="2" key="1">
    <citation type="submission" date="2019-08" db="EMBL/GenBank/DDBJ databases">
        <authorList>
            <person name="Kucharzyk K."/>
            <person name="Murdoch R.W."/>
            <person name="Higgins S."/>
            <person name="Loffler F."/>
        </authorList>
    </citation>
    <scope>NUCLEOTIDE SEQUENCE</scope>
</reference>
<protein>
    <recommendedName>
        <fullName evidence="1">DUF5348 domain-containing protein</fullName>
    </recommendedName>
</protein>
<comment type="caution">
    <text evidence="2">The sequence shown here is derived from an EMBL/GenBank/DDBJ whole genome shotgun (WGS) entry which is preliminary data.</text>
</comment>
<proteinExistence type="predicted"/>
<name>A0A645DBP9_9ZZZZ</name>
<accession>A0A645DBP9</accession>
<evidence type="ECO:0000259" key="1">
    <source>
        <dbReference type="Pfam" id="PF17295"/>
    </source>
</evidence>
<gene>
    <name evidence="2" type="ORF">SDC9_133537</name>
</gene>
<sequence>MKTGTLFYNEGNDRMDVCFSDGSTHGGLHCGECLDVKIDGEYMPTRIEMGTEWYLVETVLRGVGALAGLKVRM</sequence>
<dbReference type="InterPro" id="IPR035255">
    <property type="entry name" value="DUF5348"/>
</dbReference>
<dbReference type="Gene3D" id="2.40.10.390">
    <property type="match status" value="1"/>
</dbReference>
<dbReference type="Pfam" id="PF17295">
    <property type="entry name" value="DUF5348"/>
    <property type="match status" value="1"/>
</dbReference>
<evidence type="ECO:0000313" key="2">
    <source>
        <dbReference type="EMBL" id="MPM86448.1"/>
    </source>
</evidence>
<organism evidence="2">
    <name type="scientific">bioreactor metagenome</name>
    <dbReference type="NCBI Taxonomy" id="1076179"/>
    <lineage>
        <taxon>unclassified sequences</taxon>
        <taxon>metagenomes</taxon>
        <taxon>ecological metagenomes</taxon>
    </lineage>
</organism>